<dbReference type="PANTHER" id="PTHR15184:SF9">
    <property type="entry name" value="SPI-1 TYPE 3 SECRETION SYSTEM ATPASE"/>
    <property type="match status" value="1"/>
</dbReference>
<keyword evidence="5" id="KW-0067">ATP-binding</keyword>
<organism evidence="9 10">
    <name type="scientific">Qingshengfaniella alkalisoli</name>
    <dbReference type="NCBI Taxonomy" id="2599296"/>
    <lineage>
        <taxon>Bacteria</taxon>
        <taxon>Pseudomonadati</taxon>
        <taxon>Pseudomonadota</taxon>
        <taxon>Alphaproteobacteria</taxon>
        <taxon>Rhodobacterales</taxon>
        <taxon>Paracoccaceae</taxon>
        <taxon>Qingshengfaniella</taxon>
    </lineage>
</organism>
<dbReference type="KEGG" id="lit:FPZ52_11350"/>
<dbReference type="SUPFAM" id="SSF52540">
    <property type="entry name" value="P-loop containing nucleoside triphosphate hydrolases"/>
    <property type="match status" value="1"/>
</dbReference>
<dbReference type="GO" id="GO:0016887">
    <property type="term" value="F:ATP hydrolysis activity"/>
    <property type="evidence" value="ECO:0007669"/>
    <property type="project" value="InterPro"/>
</dbReference>
<comment type="subcellular location">
    <subcellularLocation>
        <location evidence="1">Cytoplasm</location>
    </subcellularLocation>
</comment>
<protein>
    <submittedName>
        <fullName evidence="9">FliI/YscN family ATPase</fullName>
    </submittedName>
</protein>
<evidence type="ECO:0000256" key="5">
    <source>
        <dbReference type="ARBA" id="ARBA00022840"/>
    </source>
</evidence>
<evidence type="ECO:0000256" key="1">
    <source>
        <dbReference type="ARBA" id="ARBA00004496"/>
    </source>
</evidence>
<dbReference type="AlphaFoldDB" id="A0A5B8I8Q8"/>
<dbReference type="InterPro" id="IPR040627">
    <property type="entry name" value="T3SS_ATPase_C"/>
</dbReference>
<evidence type="ECO:0000256" key="2">
    <source>
        <dbReference type="ARBA" id="ARBA00022448"/>
    </source>
</evidence>
<dbReference type="InterPro" id="IPR050053">
    <property type="entry name" value="ATPase_alpha/beta_chains"/>
</dbReference>
<keyword evidence="3" id="KW-0963">Cytoplasm</keyword>
<accession>A0A5B8I8Q8</accession>
<keyword evidence="6" id="KW-0653">Protein transport</keyword>
<evidence type="ECO:0000259" key="8">
    <source>
        <dbReference type="SMART" id="SM00382"/>
    </source>
</evidence>
<keyword evidence="4" id="KW-0547">Nucleotide-binding</keyword>
<dbReference type="NCBIfam" id="TIGR01026">
    <property type="entry name" value="fliI_yscN"/>
    <property type="match status" value="1"/>
</dbReference>
<sequence>MPEPSLDNLRAQISRGRAWREFGRITALTQNNATVAGLGHVAAIGDQVEICGRSGVHIRGEVLRLDKGVADVLPTESLDSVSVGDRVHLLGPIEIAPDDSWLGRLIDADGLPLDGCPLLAGTQPRSLAGSPPKASIRKALGERLECGLAAFNTALPIVRGQRIGLFAGSGVGKSTLVGQLARSIEADVVVIALIGERGREVRHFIEEVMGKDGMSRAVVVAATSDQSPVLRRRCAWTAMTVAEHFRAMGKHVLLFADSVTRFAEAHREVSLTLGESSSYGGYPPSVARNIMALAERAGPGEMGGAGDITAIFSVLVAGSDMEGLIADTLRGVLDGHVVLDRTIAERGRFPAIDLLASVSRSLPGAASATENALLKHLRRLLSVHSQTELMIRSGLYEKGSDPEVDSAVELWPQLDEFLGAQSPESIAESFDRLANILTAEG</sequence>
<dbReference type="InterPro" id="IPR027417">
    <property type="entry name" value="P-loop_NTPase"/>
</dbReference>
<dbReference type="GO" id="GO:0030257">
    <property type="term" value="C:type III protein secretion system complex"/>
    <property type="evidence" value="ECO:0007669"/>
    <property type="project" value="InterPro"/>
</dbReference>
<dbReference type="SMART" id="SM00382">
    <property type="entry name" value="AAA"/>
    <property type="match status" value="1"/>
</dbReference>
<dbReference type="InterPro" id="IPR000194">
    <property type="entry name" value="ATPase_F1/V1/A1_a/bsu_nucl-bd"/>
</dbReference>
<evidence type="ECO:0000256" key="7">
    <source>
        <dbReference type="ARBA" id="ARBA00022967"/>
    </source>
</evidence>
<dbReference type="GO" id="GO:0005737">
    <property type="term" value="C:cytoplasm"/>
    <property type="evidence" value="ECO:0007669"/>
    <property type="project" value="UniProtKB-SubCell"/>
</dbReference>
<keyword evidence="2" id="KW-0813">Transport</keyword>
<gene>
    <name evidence="9" type="ORF">FPZ52_11350</name>
</gene>
<dbReference type="GO" id="GO:0046933">
    <property type="term" value="F:proton-transporting ATP synthase activity, rotational mechanism"/>
    <property type="evidence" value="ECO:0007669"/>
    <property type="project" value="TreeGrafter"/>
</dbReference>
<proteinExistence type="predicted"/>
<evidence type="ECO:0000256" key="4">
    <source>
        <dbReference type="ARBA" id="ARBA00022741"/>
    </source>
</evidence>
<dbReference type="Gene3D" id="3.40.50.12240">
    <property type="match status" value="1"/>
</dbReference>
<dbReference type="Proteomes" id="UP000318483">
    <property type="component" value="Chromosome"/>
</dbReference>
<dbReference type="GO" id="GO:0030254">
    <property type="term" value="P:protein secretion by the type III secretion system"/>
    <property type="evidence" value="ECO:0007669"/>
    <property type="project" value="InterPro"/>
</dbReference>
<dbReference type="PANTHER" id="PTHR15184">
    <property type="entry name" value="ATP SYNTHASE"/>
    <property type="match status" value="1"/>
</dbReference>
<dbReference type="OrthoDB" id="9801639at2"/>
<evidence type="ECO:0000313" key="10">
    <source>
        <dbReference type="Proteomes" id="UP000318483"/>
    </source>
</evidence>
<keyword evidence="7" id="KW-1278">Translocase</keyword>
<dbReference type="Pfam" id="PF00006">
    <property type="entry name" value="ATP-synt_ab"/>
    <property type="match status" value="1"/>
</dbReference>
<dbReference type="EMBL" id="CP042261">
    <property type="protein sequence ID" value="QDY70159.1"/>
    <property type="molecule type" value="Genomic_DNA"/>
</dbReference>
<evidence type="ECO:0000313" key="9">
    <source>
        <dbReference type="EMBL" id="QDY70159.1"/>
    </source>
</evidence>
<reference evidence="9 10" key="1">
    <citation type="submission" date="2019-07" db="EMBL/GenBank/DDBJ databases">
        <title>Litoreibacter alkalisoli sp. nov., isolated from saline-alkaline soil.</title>
        <authorList>
            <person name="Wang S."/>
            <person name="Xu L."/>
            <person name="Xing Y.-T."/>
            <person name="Sun J.-Q."/>
        </authorList>
    </citation>
    <scope>NUCLEOTIDE SEQUENCE [LARGE SCALE GENOMIC DNA]</scope>
    <source>
        <strain evidence="9 10">LN3S51</strain>
    </source>
</reference>
<evidence type="ECO:0000256" key="6">
    <source>
        <dbReference type="ARBA" id="ARBA00022927"/>
    </source>
</evidence>
<name>A0A5B8I8Q8_9RHOB</name>
<feature type="domain" description="AAA+ ATPase" evidence="8">
    <location>
        <begin position="159"/>
        <end position="344"/>
    </location>
</feature>
<evidence type="ECO:0000256" key="3">
    <source>
        <dbReference type="ARBA" id="ARBA00022490"/>
    </source>
</evidence>
<keyword evidence="10" id="KW-1185">Reference proteome</keyword>
<dbReference type="GO" id="GO:0005524">
    <property type="term" value="F:ATP binding"/>
    <property type="evidence" value="ECO:0007669"/>
    <property type="project" value="UniProtKB-KW"/>
</dbReference>
<dbReference type="Pfam" id="PF18269">
    <property type="entry name" value="T3SS_ATPase_C"/>
    <property type="match status" value="1"/>
</dbReference>
<dbReference type="InterPro" id="IPR005714">
    <property type="entry name" value="ATPase_T3SS_FliI/YscN"/>
</dbReference>
<dbReference type="RefSeq" id="WP_146365579.1">
    <property type="nucleotide sequence ID" value="NZ_CP042261.1"/>
</dbReference>
<dbReference type="InterPro" id="IPR003593">
    <property type="entry name" value="AAA+_ATPase"/>
</dbReference>